<dbReference type="FunFam" id="3.40.50.300:FF:000013">
    <property type="entry name" value="PhoH family ATPase"/>
    <property type="match status" value="1"/>
</dbReference>
<comment type="similarity">
    <text evidence="2">Belongs to the PhoH family.</text>
</comment>
<evidence type="ECO:0000313" key="8">
    <source>
        <dbReference type="EMBL" id="RGW10181.1"/>
    </source>
</evidence>
<name>A0A395XHG8_9BIFI</name>
<evidence type="ECO:0000256" key="4">
    <source>
        <dbReference type="ARBA" id="ARBA00022741"/>
    </source>
</evidence>
<dbReference type="GO" id="GO:0005524">
    <property type="term" value="F:ATP binding"/>
    <property type="evidence" value="ECO:0007669"/>
    <property type="project" value="UniProtKB-KW"/>
</dbReference>
<dbReference type="PANTHER" id="PTHR30473">
    <property type="entry name" value="PROTEIN PHOH"/>
    <property type="match status" value="1"/>
</dbReference>
<dbReference type="Pfam" id="PF02562">
    <property type="entry name" value="PhoH"/>
    <property type="match status" value="1"/>
</dbReference>
<dbReference type="AlphaFoldDB" id="A0A395XHG8"/>
<keyword evidence="4" id="KW-0547">Nucleotide-binding</keyword>
<evidence type="ECO:0000256" key="3">
    <source>
        <dbReference type="ARBA" id="ARBA00022490"/>
    </source>
</evidence>
<sequence length="375" mass="41141">MATTTRTVRIPEQLDTVRVLGPNDEVIRELEHAFTHITMHIRGLDVTIRSTSRAGESEASEAEDMLHTIIDAAYREPMDAVTARRMLDQRVLSNTVRDEAPGHGAATDKVRRARALRRDDARDARGTYRKPHTPGVITYAAGYPVRPKTLGQAGYVQAIDEHTITFGIGPAGTGKTYLAVAKAVRAFQEGQVRRIILTRPAVEAGENLGFLPGSLNEKVDPYLRPLYDALSDMFGPERMRALLDDGTIEVAPLAYMRGRTLNDAYVILDEAQNTTAQQMKMFLTRLGFNTKMVVTGDITQVDLAAPRSGLATIERVLRGIDDIAFVHLGAADVVRHALVGRIVDAYERYDEARAARTAQRAAGATAQHEGKDGAQ</sequence>
<comment type="caution">
    <text evidence="8">The sequence shown here is derived from an EMBL/GenBank/DDBJ whole genome shotgun (WGS) entry which is preliminary data.</text>
</comment>
<dbReference type="InterPro" id="IPR051451">
    <property type="entry name" value="PhoH2-like"/>
</dbReference>
<dbReference type="RefSeq" id="WP_118239304.1">
    <property type="nucleotide sequence ID" value="NZ_QRZV01000002.1"/>
</dbReference>
<evidence type="ECO:0000256" key="5">
    <source>
        <dbReference type="ARBA" id="ARBA00022840"/>
    </source>
</evidence>
<dbReference type="EMBL" id="QRZV01000002">
    <property type="protein sequence ID" value="RGW10181.1"/>
    <property type="molecule type" value="Genomic_DNA"/>
</dbReference>
<dbReference type="InterPro" id="IPR027417">
    <property type="entry name" value="P-loop_NTPase"/>
</dbReference>
<dbReference type="SUPFAM" id="SSF52540">
    <property type="entry name" value="P-loop containing nucleoside triphosphate hydrolases"/>
    <property type="match status" value="1"/>
</dbReference>
<evidence type="ECO:0000256" key="2">
    <source>
        <dbReference type="ARBA" id="ARBA00010393"/>
    </source>
</evidence>
<evidence type="ECO:0000313" key="9">
    <source>
        <dbReference type="Proteomes" id="UP000265970"/>
    </source>
</evidence>
<evidence type="ECO:0000256" key="6">
    <source>
        <dbReference type="ARBA" id="ARBA00039970"/>
    </source>
</evidence>
<evidence type="ECO:0000256" key="1">
    <source>
        <dbReference type="ARBA" id="ARBA00004496"/>
    </source>
</evidence>
<accession>A0A395XHG8</accession>
<dbReference type="GO" id="GO:0005829">
    <property type="term" value="C:cytosol"/>
    <property type="evidence" value="ECO:0007669"/>
    <property type="project" value="TreeGrafter"/>
</dbReference>
<keyword evidence="3" id="KW-0963">Cytoplasm</keyword>
<feature type="domain" description="PhoH-like protein" evidence="7">
    <location>
        <begin position="145"/>
        <end position="347"/>
    </location>
</feature>
<comment type="subcellular location">
    <subcellularLocation>
        <location evidence="1">Cytoplasm</location>
    </subcellularLocation>
</comment>
<organism evidence="8 9">
    <name type="scientific">Bifidobacterium pseudolongum</name>
    <dbReference type="NCBI Taxonomy" id="1694"/>
    <lineage>
        <taxon>Bacteria</taxon>
        <taxon>Bacillati</taxon>
        <taxon>Actinomycetota</taxon>
        <taxon>Actinomycetes</taxon>
        <taxon>Bifidobacteriales</taxon>
        <taxon>Bifidobacteriaceae</taxon>
        <taxon>Bifidobacterium</taxon>
    </lineage>
</organism>
<dbReference type="Gene3D" id="3.40.50.300">
    <property type="entry name" value="P-loop containing nucleotide triphosphate hydrolases"/>
    <property type="match status" value="1"/>
</dbReference>
<dbReference type="PANTHER" id="PTHR30473:SF1">
    <property type="entry name" value="PHOH-LIKE PROTEIN"/>
    <property type="match status" value="1"/>
</dbReference>
<dbReference type="Proteomes" id="UP000265970">
    <property type="component" value="Unassembled WGS sequence"/>
</dbReference>
<keyword evidence="5" id="KW-0067">ATP-binding</keyword>
<gene>
    <name evidence="8" type="ORF">DWV92_05080</name>
</gene>
<evidence type="ECO:0000259" key="7">
    <source>
        <dbReference type="Pfam" id="PF02562"/>
    </source>
</evidence>
<dbReference type="InterPro" id="IPR003714">
    <property type="entry name" value="PhoH"/>
</dbReference>
<reference evidence="8 9" key="1">
    <citation type="submission" date="2018-08" db="EMBL/GenBank/DDBJ databases">
        <title>A genome reference for cultivated species of the human gut microbiota.</title>
        <authorList>
            <person name="Zou Y."/>
            <person name="Xue W."/>
            <person name="Luo G."/>
        </authorList>
    </citation>
    <scope>NUCLEOTIDE SEQUENCE [LARGE SCALE GENOMIC DNA]</scope>
    <source>
        <strain evidence="8 9">AF13-3LB</strain>
    </source>
</reference>
<proteinExistence type="inferred from homology"/>
<protein>
    <recommendedName>
        <fullName evidence="6">PhoH-like protein</fullName>
    </recommendedName>
</protein>